<dbReference type="CDD" id="cd05154">
    <property type="entry name" value="ACAD10_11_N-like"/>
    <property type="match status" value="1"/>
</dbReference>
<organism evidence="2 3">
    <name type="scientific">Pseudonocardia broussonetiae</name>
    <dbReference type="NCBI Taxonomy" id="2736640"/>
    <lineage>
        <taxon>Bacteria</taxon>
        <taxon>Bacillati</taxon>
        <taxon>Actinomycetota</taxon>
        <taxon>Actinomycetes</taxon>
        <taxon>Pseudonocardiales</taxon>
        <taxon>Pseudonocardiaceae</taxon>
        <taxon>Pseudonocardia</taxon>
    </lineage>
</organism>
<protein>
    <submittedName>
        <fullName evidence="2">Phosphotransferase family protein</fullName>
    </submittedName>
</protein>
<name>A0A6M6JJH6_9PSEU</name>
<dbReference type="InterPro" id="IPR041726">
    <property type="entry name" value="ACAD10_11_N"/>
</dbReference>
<dbReference type="Gene3D" id="3.90.1200.10">
    <property type="match status" value="1"/>
</dbReference>
<evidence type="ECO:0000313" key="3">
    <source>
        <dbReference type="Proteomes" id="UP000505377"/>
    </source>
</evidence>
<sequence>MPAAWPPLWRVSRPPGAGRCRLHQRRAPGARPAPGAADTVAGVTTTAQPDWLPPEVVDLAAVVRWGAECGLPDGPVEDVRRIGGGTQNIVLRMTWAGRDLVLRRPPEHPRPSSNGVLRREMRVLAALAGSDVPHPGFVLGCDDESVLGGVVFYLMEAVDGINPGDGIRGVCATDPAARHAAALDTAAALARLAALDHEAVGLGDLGRPEGFLARQVPRWVEHLASYDRIEGYPGSTLPHVDALARWLTDHRPPDGRPGIVHGDYHLNNVLLALDAPRVAAVVDWEMCTIGDPLLDLGWLLVTWPDGFADPIAGGALAALGGLPAPADLAAHYGARSDRNLSALDWYTVLAGFKLAIVIEGTHARAQAGQADRAVGDRLHRNAVDLLERAASVAGV</sequence>
<keyword evidence="3" id="KW-1185">Reference proteome</keyword>
<evidence type="ECO:0000313" key="2">
    <source>
        <dbReference type="EMBL" id="QJY47180.1"/>
    </source>
</evidence>
<evidence type="ECO:0000259" key="1">
    <source>
        <dbReference type="Pfam" id="PF01636"/>
    </source>
</evidence>
<dbReference type="Proteomes" id="UP000505377">
    <property type="component" value="Chromosome"/>
</dbReference>
<dbReference type="EMBL" id="CP053564">
    <property type="protein sequence ID" value="QJY47180.1"/>
    <property type="molecule type" value="Genomic_DNA"/>
</dbReference>
<dbReference type="AlphaFoldDB" id="A0A6M6JJH6"/>
<dbReference type="GO" id="GO:0016740">
    <property type="term" value="F:transferase activity"/>
    <property type="evidence" value="ECO:0007669"/>
    <property type="project" value="UniProtKB-KW"/>
</dbReference>
<feature type="domain" description="Aminoglycoside phosphotransferase" evidence="1">
    <location>
        <begin position="78"/>
        <end position="326"/>
    </location>
</feature>
<keyword evidence="2" id="KW-0808">Transferase</keyword>
<dbReference type="PANTHER" id="PTHR21310">
    <property type="entry name" value="AMINOGLYCOSIDE PHOSPHOTRANSFERASE-RELATED-RELATED"/>
    <property type="match status" value="1"/>
</dbReference>
<dbReference type="Gene3D" id="3.30.200.20">
    <property type="entry name" value="Phosphorylase Kinase, domain 1"/>
    <property type="match status" value="1"/>
</dbReference>
<dbReference type="KEGG" id="pbro:HOP40_16310"/>
<dbReference type="Pfam" id="PF01636">
    <property type="entry name" value="APH"/>
    <property type="match status" value="1"/>
</dbReference>
<proteinExistence type="predicted"/>
<dbReference type="InterPro" id="IPR051678">
    <property type="entry name" value="AGP_Transferase"/>
</dbReference>
<dbReference type="PANTHER" id="PTHR21310:SF40">
    <property type="entry name" value="AMINOGLYCOSIDE PHOSPHOTRANSFERASE DOMAIN-CONTAINING PROTEIN-RELATED"/>
    <property type="match status" value="1"/>
</dbReference>
<reference evidence="2 3" key="1">
    <citation type="submission" date="2020-05" db="EMBL/GenBank/DDBJ databases">
        <authorList>
            <person name="Mo P."/>
        </authorList>
    </citation>
    <scope>NUCLEOTIDE SEQUENCE [LARGE SCALE GENOMIC DNA]</scope>
    <source>
        <strain evidence="2 3">Gen01</strain>
    </source>
</reference>
<gene>
    <name evidence="2" type="ORF">HOP40_16310</name>
</gene>
<dbReference type="SUPFAM" id="SSF56112">
    <property type="entry name" value="Protein kinase-like (PK-like)"/>
    <property type="match status" value="1"/>
</dbReference>
<dbReference type="InterPro" id="IPR002575">
    <property type="entry name" value="Aminoglycoside_PTrfase"/>
</dbReference>
<accession>A0A6M6JJH6</accession>
<dbReference type="InterPro" id="IPR011009">
    <property type="entry name" value="Kinase-like_dom_sf"/>
</dbReference>